<dbReference type="Gene3D" id="3.20.20.60">
    <property type="entry name" value="Phosphoenolpyruvate-binding domains"/>
    <property type="match status" value="1"/>
</dbReference>
<dbReference type="EMBL" id="CP058214">
    <property type="protein sequence ID" value="QPC41646.1"/>
    <property type="molecule type" value="Genomic_DNA"/>
</dbReference>
<dbReference type="PANTHER" id="PTHR42905">
    <property type="entry name" value="PHOSPHOENOLPYRUVATE CARBOXYLASE"/>
    <property type="match status" value="1"/>
</dbReference>
<proteinExistence type="predicted"/>
<dbReference type="PANTHER" id="PTHR42905:SF16">
    <property type="entry name" value="CARBOXYPHOSPHONOENOLPYRUVATE PHOSPHONOMUTASE-LIKE PROTEIN (AFU_ORTHOLOGUE AFUA_5G07230)"/>
    <property type="match status" value="1"/>
</dbReference>
<keyword evidence="1" id="KW-0456">Lyase</keyword>
<dbReference type="KEGG" id="kmn:HW532_02240"/>
<accession>A0A7S8C1I5</accession>
<dbReference type="GO" id="GO:0016829">
    <property type="term" value="F:lyase activity"/>
    <property type="evidence" value="ECO:0007669"/>
    <property type="project" value="UniProtKB-KW"/>
</dbReference>
<name>A0A7S8C1I5_9HYPH</name>
<dbReference type="InterPro" id="IPR040442">
    <property type="entry name" value="Pyrv_kinase-like_dom_sf"/>
</dbReference>
<organism evidence="1 2">
    <name type="scientific">Kaustia mangrovi</name>
    <dbReference type="NCBI Taxonomy" id="2593653"/>
    <lineage>
        <taxon>Bacteria</taxon>
        <taxon>Pseudomonadati</taxon>
        <taxon>Pseudomonadota</taxon>
        <taxon>Alphaproteobacteria</taxon>
        <taxon>Hyphomicrobiales</taxon>
        <taxon>Parvibaculaceae</taxon>
        <taxon>Kaustia</taxon>
    </lineage>
</organism>
<dbReference type="CDD" id="cd00377">
    <property type="entry name" value="ICL_PEPM"/>
    <property type="match status" value="1"/>
</dbReference>
<dbReference type="AlphaFoldDB" id="A0A7S8C1I5"/>
<keyword evidence="1" id="KW-0670">Pyruvate</keyword>
<dbReference type="InterPro" id="IPR039556">
    <property type="entry name" value="ICL/PEPM"/>
</dbReference>
<protein>
    <submittedName>
        <fullName evidence="1">Isocitrate lyase/phosphoenolpyruvate mutase family protein</fullName>
    </submittedName>
</protein>
<dbReference type="SUPFAM" id="SSF51621">
    <property type="entry name" value="Phosphoenolpyruvate/pyruvate domain"/>
    <property type="match status" value="1"/>
</dbReference>
<dbReference type="Pfam" id="PF13714">
    <property type="entry name" value="PEP_mutase"/>
    <property type="match status" value="1"/>
</dbReference>
<evidence type="ECO:0000313" key="1">
    <source>
        <dbReference type="EMBL" id="QPC41646.1"/>
    </source>
</evidence>
<dbReference type="InterPro" id="IPR015813">
    <property type="entry name" value="Pyrv/PenolPyrv_kinase-like_dom"/>
</dbReference>
<keyword evidence="2" id="KW-1185">Reference proteome</keyword>
<evidence type="ECO:0000313" key="2">
    <source>
        <dbReference type="Proteomes" id="UP000593594"/>
    </source>
</evidence>
<dbReference type="RefSeq" id="WP_213162866.1">
    <property type="nucleotide sequence ID" value="NZ_CP058214.1"/>
</dbReference>
<reference evidence="1 2" key="1">
    <citation type="submission" date="2020-06" db="EMBL/GenBank/DDBJ databases">
        <title>Genome sequence of 2 isolates from Red Sea Mangroves.</title>
        <authorList>
            <person name="Sefrji F."/>
            <person name="Michoud G."/>
            <person name="Merlino G."/>
            <person name="Daffonchio D."/>
        </authorList>
    </citation>
    <scope>NUCLEOTIDE SEQUENCE [LARGE SCALE GENOMIC DNA]</scope>
    <source>
        <strain evidence="1 2">R1DC25</strain>
    </source>
</reference>
<sequence length="284" mass="29741">MSQQDKADRFRMMHERDGVFVLPNAWDAASARILEEVGYPAVGTTSAGIAFSLGYPDGEQVPPSEMVAVIGRIARTVRIPVTADIERGYGDSPEAVALMAEAVLDAGAIGVNIEDASDAGGGALIETAAMCEKIAAARAAGEGRGVHLVINARTDGFYDRTRGSGDIFDDAVARTNAYLSAGADCAFVPAVTDRETIARLVTAIDGPLNVVVPGPGMPGLRALEAAGVRRVSLGGCLMRSMAGLLRFSARQVLNEGSFEFADVAIPHDEMDALFAREGDISRTV</sequence>
<gene>
    <name evidence="1" type="ORF">HW532_02240</name>
</gene>
<dbReference type="Proteomes" id="UP000593594">
    <property type="component" value="Chromosome"/>
</dbReference>